<dbReference type="RefSeq" id="WP_031599534.1">
    <property type="nucleotide sequence ID" value="NZ_JPOQ01000439.1"/>
</dbReference>
<dbReference type="PATRIC" id="fig|1789004.3.peg.2066"/>
<dbReference type="PANTHER" id="PTHR33755">
    <property type="entry name" value="TOXIN PARE1-RELATED"/>
    <property type="match status" value="1"/>
</dbReference>
<dbReference type="Proteomes" id="UP000075653">
    <property type="component" value="Unassembled WGS sequence"/>
</dbReference>
<gene>
    <name evidence="3" type="ORF">FEMY_20050</name>
</gene>
<dbReference type="STRING" id="1789004.FEMY_20050"/>
<name>A0A149VW75_9PROT</name>
<dbReference type="InterPro" id="IPR007712">
    <property type="entry name" value="RelE/ParE_toxin"/>
</dbReference>
<keyword evidence="4" id="KW-1185">Reference proteome</keyword>
<comment type="caution">
    <text evidence="3">The sequence shown here is derived from an EMBL/GenBank/DDBJ whole genome shotgun (WGS) entry which is preliminary data.</text>
</comment>
<dbReference type="InterPro" id="IPR051803">
    <property type="entry name" value="TA_system_RelE-like_toxin"/>
</dbReference>
<dbReference type="NCBIfam" id="TIGR02385">
    <property type="entry name" value="RelE_StbE"/>
    <property type="match status" value="1"/>
</dbReference>
<dbReference type="AlphaFoldDB" id="A0A149VW75"/>
<dbReference type="Pfam" id="PF05016">
    <property type="entry name" value="ParE_toxin"/>
    <property type="match status" value="1"/>
</dbReference>
<proteinExistence type="inferred from homology"/>
<dbReference type="OrthoDB" id="9798046at2"/>
<dbReference type="PANTHER" id="PTHR33755:SF6">
    <property type="entry name" value="PLASMID STABILIZATION SYSTEM PROTEIN"/>
    <property type="match status" value="1"/>
</dbReference>
<dbReference type="Gene3D" id="3.30.2310.20">
    <property type="entry name" value="RelE-like"/>
    <property type="match status" value="1"/>
</dbReference>
<protein>
    <submittedName>
        <fullName evidence="3">Plasmid stabilization system protein</fullName>
    </submittedName>
</protein>
<dbReference type="InterPro" id="IPR035093">
    <property type="entry name" value="RelE/ParE_toxin_dom_sf"/>
</dbReference>
<dbReference type="EMBL" id="LRRD01000057">
    <property type="protein sequence ID" value="KXW57470.1"/>
    <property type="molecule type" value="Genomic_DNA"/>
</dbReference>
<organism evidence="3 4">
    <name type="scientific">Ferrovum myxofaciens</name>
    <dbReference type="NCBI Taxonomy" id="416213"/>
    <lineage>
        <taxon>Bacteria</taxon>
        <taxon>Pseudomonadati</taxon>
        <taxon>Pseudomonadota</taxon>
        <taxon>Betaproteobacteria</taxon>
        <taxon>Ferrovales</taxon>
        <taxon>Ferrovaceae</taxon>
        <taxon>Ferrovum</taxon>
    </lineage>
</organism>
<evidence type="ECO:0000313" key="3">
    <source>
        <dbReference type="EMBL" id="KXW57470.1"/>
    </source>
</evidence>
<keyword evidence="2" id="KW-1277">Toxin-antitoxin system</keyword>
<reference evidence="3 4" key="1">
    <citation type="submission" date="2016-01" db="EMBL/GenBank/DDBJ databases">
        <title>Genome sequence of the acidophilic iron oxidising Ferrovum strain Z-31.</title>
        <authorList>
            <person name="Poehlein A."/>
            <person name="Ullrich S.R."/>
            <person name="Schloemann M."/>
            <person name="Muehling M."/>
            <person name="Daniel R."/>
        </authorList>
    </citation>
    <scope>NUCLEOTIDE SEQUENCE [LARGE SCALE GENOMIC DNA]</scope>
    <source>
        <strain evidence="3 4">Z-31</strain>
    </source>
</reference>
<evidence type="ECO:0000313" key="4">
    <source>
        <dbReference type="Proteomes" id="UP000075653"/>
    </source>
</evidence>
<comment type="similarity">
    <text evidence="1">Belongs to the RelE toxin family.</text>
</comment>
<accession>A0A149VW75</accession>
<evidence type="ECO:0000256" key="2">
    <source>
        <dbReference type="ARBA" id="ARBA00022649"/>
    </source>
</evidence>
<sequence>MLLIAWRATARDDLAQIIRYIAFENPPAARRMKRLLEESILPAAEHPYLYRQSERVPGMREIVAHPNYIVFYRVAATCIEIVNVVHARREFP</sequence>
<evidence type="ECO:0000256" key="1">
    <source>
        <dbReference type="ARBA" id="ARBA00006226"/>
    </source>
</evidence>